<dbReference type="Gene3D" id="3.50.50.60">
    <property type="entry name" value="FAD/NAD(P)-binding domain"/>
    <property type="match status" value="1"/>
</dbReference>
<evidence type="ECO:0000313" key="6">
    <source>
        <dbReference type="EMBL" id="SMG40887.1"/>
    </source>
</evidence>
<dbReference type="Proteomes" id="UP000193420">
    <property type="component" value="Unassembled WGS sequence"/>
</dbReference>
<accession>A0A1X7KJT0</accession>
<dbReference type="OrthoDB" id="9777740at2"/>
<dbReference type="GO" id="GO:0051539">
    <property type="term" value="F:4 iron, 4 sulfur cluster binding"/>
    <property type="evidence" value="ECO:0007669"/>
    <property type="project" value="UniProtKB-KW"/>
</dbReference>
<name>A0A1X7KJT0_9FLAO</name>
<evidence type="ECO:0000256" key="4">
    <source>
        <dbReference type="ARBA" id="ARBA00023004"/>
    </source>
</evidence>
<dbReference type="AlphaFoldDB" id="A0A1X7KJT0"/>
<proteinExistence type="predicted"/>
<sequence length="482" mass="54066">MFDYDVVIIGAGSGGIGAALSAGKYGLRTLLLEKNNEIGGNAAVSGVSVWEMGAGGTGVPFDIYKRMKKVHNAVGIYEFNRHCAWKNESGESQFPAGADLTISPNFKYVDSLRRFGSGSLATSENFVRKYWHGVPFEPIIYQHIVEEMLKEYPNIELLKNTSFVKAEYINGKVISIKLSNKKDIRAEYYIDATDDGYLSRACGGQTLFGQESRSMFKEPSAPLSPTKKLNGVSLIFRISPADKNEVQPLPDDISSECWWTSKFPLTSLVQYPNGDYNVNMLPTMSGDEFFNWVDTEVSAYEECLRRSLAHWHNLQTNYPIFQSFKITSRFISLGVRETHRVFGEYVLTENDLVKGLKQQGHPDIIAISDHPMDVHEEGRSGCTELDFPYGIPYRCLIPKGFKNVLMASRAASFSSLAASSCRLSRTMMQLGQAAGTAIYLANRDKVNVMAIAPEELRSELRKNHVQLEWPMSNDLREYLEKE</sequence>
<dbReference type="PANTHER" id="PTHR43498">
    <property type="entry name" value="FERREDOXIN:COB-COM HETERODISULFIDE REDUCTASE SUBUNIT A"/>
    <property type="match status" value="1"/>
</dbReference>
<organism evidence="6 7">
    <name type="scientific">Arenibacter troitsensis</name>
    <dbReference type="NCBI Taxonomy" id="188872"/>
    <lineage>
        <taxon>Bacteria</taxon>
        <taxon>Pseudomonadati</taxon>
        <taxon>Bacteroidota</taxon>
        <taxon>Flavobacteriia</taxon>
        <taxon>Flavobacteriales</taxon>
        <taxon>Flavobacteriaceae</taxon>
        <taxon>Arenibacter</taxon>
    </lineage>
</organism>
<evidence type="ECO:0000256" key="3">
    <source>
        <dbReference type="ARBA" id="ARBA00023002"/>
    </source>
</evidence>
<dbReference type="STRING" id="188872.SAMN03080602_02920"/>
<keyword evidence="3" id="KW-0560">Oxidoreductase</keyword>
<dbReference type="InterPro" id="IPR036188">
    <property type="entry name" value="FAD/NAD-bd_sf"/>
</dbReference>
<keyword evidence="7" id="KW-1185">Reference proteome</keyword>
<reference evidence="7" key="1">
    <citation type="submission" date="2017-04" db="EMBL/GenBank/DDBJ databases">
        <authorList>
            <person name="Varghese N."/>
            <person name="Submissions S."/>
        </authorList>
    </citation>
    <scope>NUCLEOTIDE SEQUENCE [LARGE SCALE GENOMIC DNA]</scope>
    <source>
        <strain evidence="7">DSM 19835</strain>
    </source>
</reference>
<evidence type="ECO:0000256" key="2">
    <source>
        <dbReference type="ARBA" id="ARBA00022723"/>
    </source>
</evidence>
<evidence type="ECO:0000256" key="5">
    <source>
        <dbReference type="ARBA" id="ARBA00023014"/>
    </source>
</evidence>
<dbReference type="Pfam" id="PF12831">
    <property type="entry name" value="FAD_oxidored"/>
    <property type="match status" value="1"/>
</dbReference>
<keyword evidence="2" id="KW-0479">Metal-binding</keyword>
<dbReference type="InterPro" id="IPR039650">
    <property type="entry name" value="HdrA-like"/>
</dbReference>
<evidence type="ECO:0000256" key="1">
    <source>
        <dbReference type="ARBA" id="ARBA00022485"/>
    </source>
</evidence>
<keyword evidence="1" id="KW-0004">4Fe-4S</keyword>
<dbReference type="PANTHER" id="PTHR43498:SF1">
    <property type="entry name" value="COB--COM HETERODISULFIDE REDUCTASE IRON-SULFUR SUBUNIT A"/>
    <property type="match status" value="1"/>
</dbReference>
<keyword evidence="5" id="KW-0411">Iron-sulfur</keyword>
<dbReference type="GO" id="GO:0016491">
    <property type="term" value="F:oxidoreductase activity"/>
    <property type="evidence" value="ECO:0007669"/>
    <property type="project" value="UniProtKB-KW"/>
</dbReference>
<gene>
    <name evidence="6" type="ORF">SAMN03080602_02920</name>
</gene>
<keyword evidence="4" id="KW-0408">Iron</keyword>
<protein>
    <submittedName>
        <fullName evidence="6">FAD dependent oxidoreductase</fullName>
    </submittedName>
</protein>
<dbReference type="SUPFAM" id="SSF51905">
    <property type="entry name" value="FAD/NAD(P)-binding domain"/>
    <property type="match status" value="1"/>
</dbReference>
<dbReference type="EMBL" id="FXAO01000006">
    <property type="protein sequence ID" value="SMG40887.1"/>
    <property type="molecule type" value="Genomic_DNA"/>
</dbReference>
<evidence type="ECO:0000313" key="7">
    <source>
        <dbReference type="Proteomes" id="UP000193420"/>
    </source>
</evidence>
<dbReference type="RefSeq" id="WP_085499680.1">
    <property type="nucleotide sequence ID" value="NZ_FXAO01000006.1"/>
</dbReference>
<dbReference type="GO" id="GO:0046872">
    <property type="term" value="F:metal ion binding"/>
    <property type="evidence" value="ECO:0007669"/>
    <property type="project" value="UniProtKB-KW"/>
</dbReference>